<organism evidence="2 3">
    <name type="scientific">Lutibacter profundi</name>
    <dbReference type="NCBI Taxonomy" id="1622118"/>
    <lineage>
        <taxon>Bacteria</taxon>
        <taxon>Pseudomonadati</taxon>
        <taxon>Bacteroidota</taxon>
        <taxon>Flavobacteriia</taxon>
        <taxon>Flavobacteriales</taxon>
        <taxon>Flavobacteriaceae</taxon>
        <taxon>Lutibacter</taxon>
    </lineage>
</organism>
<dbReference type="RefSeq" id="WP_068206158.1">
    <property type="nucleotide sequence ID" value="NZ_CP013355.1"/>
</dbReference>
<protein>
    <submittedName>
        <fullName evidence="2">Plasmid stabilization protein</fullName>
    </submittedName>
</protein>
<keyword evidence="1" id="KW-1277">Toxin-antitoxin system</keyword>
<gene>
    <name evidence="2" type="ORF">Lupro_03040</name>
</gene>
<dbReference type="PATRIC" id="fig|1622118.3.peg.636"/>
<reference evidence="3" key="1">
    <citation type="submission" date="2015-12" db="EMBL/GenBank/DDBJ databases">
        <title>Complete genome sequence of Lutibacter profundus strain LP1.</title>
        <authorList>
            <person name="Wissuwa J."/>
            <person name="Le Moine Bauer S."/>
            <person name="Stokke R."/>
            <person name="Dahle H."/>
            <person name="Steen I.H."/>
        </authorList>
    </citation>
    <scope>NUCLEOTIDE SEQUENCE [LARGE SCALE GENOMIC DNA]</scope>
    <source>
        <strain evidence="3">LP1</strain>
    </source>
</reference>
<dbReference type="KEGG" id="lut:Lupro_03040"/>
<proteinExistence type="predicted"/>
<dbReference type="OrthoDB" id="1031021at2"/>
<accession>A0A0X8G566</accession>
<keyword evidence="3" id="KW-1185">Reference proteome</keyword>
<sequence>MELKIYWTDFSKKELQNIFEYYKENATLKVAKSLTIGIAKETLKLKKQPEIGQIEELLIDRPNEFRYLVYKNYKIIYWINKSKKRIEINDVFDSRQNPIKIDRIE</sequence>
<evidence type="ECO:0000256" key="1">
    <source>
        <dbReference type="ARBA" id="ARBA00022649"/>
    </source>
</evidence>
<reference evidence="2 3" key="2">
    <citation type="journal article" date="2016" name="Int. J. Syst. Evol. Microbiol.">
        <title>Lutibacter profundi sp. nov., isolated from a deep-sea hydrothermal system on the Arctic Mid-Ocean Ridge and emended description of the genus Lutibacter.</title>
        <authorList>
            <person name="Le Moine Bauer S."/>
            <person name="Roalkvam I."/>
            <person name="Steen I.H."/>
            <person name="Dahle H."/>
        </authorList>
    </citation>
    <scope>NUCLEOTIDE SEQUENCE [LARGE SCALE GENOMIC DNA]</scope>
    <source>
        <strain evidence="2 3">LP1</strain>
    </source>
</reference>
<dbReference type="EMBL" id="CP013355">
    <property type="protein sequence ID" value="AMC10291.1"/>
    <property type="molecule type" value="Genomic_DNA"/>
</dbReference>
<dbReference type="Pfam" id="PF05016">
    <property type="entry name" value="ParE_toxin"/>
    <property type="match status" value="1"/>
</dbReference>
<dbReference type="Gene3D" id="3.30.2310.20">
    <property type="entry name" value="RelE-like"/>
    <property type="match status" value="1"/>
</dbReference>
<evidence type="ECO:0000313" key="2">
    <source>
        <dbReference type="EMBL" id="AMC10291.1"/>
    </source>
</evidence>
<dbReference type="AlphaFoldDB" id="A0A0X8G566"/>
<evidence type="ECO:0000313" key="3">
    <source>
        <dbReference type="Proteomes" id="UP000059672"/>
    </source>
</evidence>
<dbReference type="InterPro" id="IPR007712">
    <property type="entry name" value="RelE/ParE_toxin"/>
</dbReference>
<dbReference type="InterPro" id="IPR035093">
    <property type="entry name" value="RelE/ParE_toxin_dom_sf"/>
</dbReference>
<dbReference type="SUPFAM" id="SSF143011">
    <property type="entry name" value="RelE-like"/>
    <property type="match status" value="1"/>
</dbReference>
<name>A0A0X8G566_9FLAO</name>
<dbReference type="STRING" id="1622118.Lupro_03040"/>
<dbReference type="Proteomes" id="UP000059672">
    <property type="component" value="Chromosome"/>
</dbReference>